<dbReference type="PROSITE" id="PS50531">
    <property type="entry name" value="HTH_IS21"/>
    <property type="match status" value="1"/>
</dbReference>
<dbReference type="AlphaFoldDB" id="A0A1H3FCN0"/>
<proteinExistence type="predicted"/>
<feature type="domain" description="HTH IS21-type" evidence="2">
    <location>
        <begin position="1"/>
        <end position="54"/>
    </location>
</feature>
<accession>A0A1H3FCN0</accession>
<dbReference type="EMBL" id="FNOM01000036">
    <property type="protein sequence ID" value="SDX88736.1"/>
    <property type="molecule type" value="Genomic_DNA"/>
</dbReference>
<evidence type="ECO:0000256" key="1">
    <source>
        <dbReference type="SAM" id="MobiDB-lite"/>
    </source>
</evidence>
<dbReference type="Gene3D" id="1.10.10.60">
    <property type="entry name" value="Homeodomain-like"/>
    <property type="match status" value="1"/>
</dbReference>
<reference evidence="3 4" key="1">
    <citation type="submission" date="2016-10" db="EMBL/GenBank/DDBJ databases">
        <authorList>
            <person name="de Groot N.N."/>
        </authorList>
    </citation>
    <scope>NUCLEOTIDE SEQUENCE [LARGE SCALE GENOMIC DNA]</scope>
    <source>
        <strain evidence="3 4">CGMCC 1.8894</strain>
    </source>
</reference>
<keyword evidence="4" id="KW-1185">Reference proteome</keyword>
<evidence type="ECO:0000313" key="3">
    <source>
        <dbReference type="EMBL" id="SDX88736.1"/>
    </source>
</evidence>
<evidence type="ECO:0000313" key="4">
    <source>
        <dbReference type="Proteomes" id="UP000198539"/>
    </source>
</evidence>
<dbReference type="Proteomes" id="UP000198539">
    <property type="component" value="Unassembled WGS sequence"/>
</dbReference>
<protein>
    <submittedName>
        <fullName evidence="3">Winged helix-turn helix</fullName>
    </submittedName>
</protein>
<feature type="region of interest" description="Disordered" evidence="1">
    <location>
        <begin position="35"/>
        <end position="54"/>
    </location>
</feature>
<organism evidence="3 4">
    <name type="scientific">Roseicitreum antarcticum</name>
    <dbReference type="NCBI Taxonomy" id="564137"/>
    <lineage>
        <taxon>Bacteria</taxon>
        <taxon>Pseudomonadati</taxon>
        <taxon>Pseudomonadota</taxon>
        <taxon>Alphaproteobacteria</taxon>
        <taxon>Rhodobacterales</taxon>
        <taxon>Paracoccaceae</taxon>
        <taxon>Roseicitreum</taxon>
    </lineage>
</organism>
<feature type="compositionally biased region" description="Basic and acidic residues" evidence="1">
    <location>
        <begin position="43"/>
        <end position="54"/>
    </location>
</feature>
<gene>
    <name evidence="3" type="ORF">SAMN04488238_13614</name>
</gene>
<name>A0A1H3FCN0_9RHOB</name>
<evidence type="ECO:0000259" key="2">
    <source>
        <dbReference type="PROSITE" id="PS50531"/>
    </source>
</evidence>
<feature type="non-terminal residue" evidence="3">
    <location>
        <position position="54"/>
    </location>
</feature>
<dbReference type="InterPro" id="IPR017894">
    <property type="entry name" value="HTH_IS21_transposase_type"/>
</dbReference>
<sequence>MIHDLKKQGLSVTSIARKVGCDRKTVRKYLELGLEGPTYGPRQPRDRLLDPFEG</sequence>